<proteinExistence type="predicted"/>
<dbReference type="CDD" id="cd00531">
    <property type="entry name" value="NTF2_like"/>
    <property type="match status" value="1"/>
</dbReference>
<reference evidence="2 3" key="1">
    <citation type="submission" date="2024-09" db="EMBL/GenBank/DDBJ databases">
        <authorList>
            <person name="Sun Q."/>
            <person name="Mori K."/>
        </authorList>
    </citation>
    <scope>NUCLEOTIDE SEQUENCE [LARGE SCALE GENOMIC DNA]</scope>
    <source>
        <strain evidence="2 3">TBRC 2205</strain>
    </source>
</reference>
<dbReference type="InterPro" id="IPR037401">
    <property type="entry name" value="SnoaL-like"/>
</dbReference>
<dbReference type="Pfam" id="PF12680">
    <property type="entry name" value="SnoaL_2"/>
    <property type="match status" value="1"/>
</dbReference>
<protein>
    <submittedName>
        <fullName evidence="2">Nuclear transport factor 2 family protein</fullName>
    </submittedName>
</protein>
<feature type="domain" description="SnoaL-like" evidence="1">
    <location>
        <begin position="14"/>
        <end position="118"/>
    </location>
</feature>
<comment type="caution">
    <text evidence="2">The sequence shown here is derived from an EMBL/GenBank/DDBJ whole genome shotgun (WGS) entry which is preliminary data.</text>
</comment>
<dbReference type="InterPro" id="IPR032710">
    <property type="entry name" value="NTF2-like_dom_sf"/>
</dbReference>
<dbReference type="Gene3D" id="3.10.450.50">
    <property type="match status" value="1"/>
</dbReference>
<sequence length="150" mass="16393">MSTPSRTPRQVFTAVLDGVTGQDWAGLPDLYAEDCVVEHPHAPGAGRIEGREAIREHFARAGDAPREMRVENLVVHETADPEVVIGEFDYVGRMPGTGRSFRARNIFVTRVRDGRIVESRDYADHVTISWAAGRPEELLAAADRAGGAAN</sequence>
<gene>
    <name evidence="2" type="ORF">ACFFHU_10365</name>
</gene>
<dbReference type="Proteomes" id="UP001589894">
    <property type="component" value="Unassembled WGS sequence"/>
</dbReference>
<dbReference type="RefSeq" id="WP_377337602.1">
    <property type="nucleotide sequence ID" value="NZ_JBHLUE010000006.1"/>
</dbReference>
<evidence type="ECO:0000313" key="2">
    <source>
        <dbReference type="EMBL" id="MFC0564536.1"/>
    </source>
</evidence>
<evidence type="ECO:0000259" key="1">
    <source>
        <dbReference type="Pfam" id="PF12680"/>
    </source>
</evidence>
<dbReference type="SUPFAM" id="SSF54427">
    <property type="entry name" value="NTF2-like"/>
    <property type="match status" value="1"/>
</dbReference>
<organism evidence="2 3">
    <name type="scientific">Plantactinospora siamensis</name>
    <dbReference type="NCBI Taxonomy" id="555372"/>
    <lineage>
        <taxon>Bacteria</taxon>
        <taxon>Bacillati</taxon>
        <taxon>Actinomycetota</taxon>
        <taxon>Actinomycetes</taxon>
        <taxon>Micromonosporales</taxon>
        <taxon>Micromonosporaceae</taxon>
        <taxon>Plantactinospora</taxon>
    </lineage>
</organism>
<keyword evidence="3" id="KW-1185">Reference proteome</keyword>
<name>A0ABV6NUT2_9ACTN</name>
<evidence type="ECO:0000313" key="3">
    <source>
        <dbReference type="Proteomes" id="UP001589894"/>
    </source>
</evidence>
<dbReference type="EMBL" id="JBHLUE010000006">
    <property type="protein sequence ID" value="MFC0564536.1"/>
    <property type="molecule type" value="Genomic_DNA"/>
</dbReference>
<accession>A0ABV6NUT2</accession>